<name>A0A378JXA5_9GAMM</name>
<feature type="region of interest" description="Disordered" evidence="1">
    <location>
        <begin position="449"/>
        <end position="479"/>
    </location>
</feature>
<reference evidence="3 5" key="1">
    <citation type="submission" date="2015-11" db="EMBL/GenBank/DDBJ databases">
        <title>Genomic analysis of 38 Legionella species identifies large and diverse effector repertoires.</title>
        <authorList>
            <person name="Burstein D."/>
            <person name="Amaro F."/>
            <person name="Zusman T."/>
            <person name="Lifshitz Z."/>
            <person name="Cohen O."/>
            <person name="Gilbert J.A."/>
            <person name="Pupko T."/>
            <person name="Shuman H.A."/>
            <person name="Segal G."/>
        </authorList>
    </citation>
    <scope>NUCLEOTIDE SEQUENCE [LARGE SCALE GENOMIC DNA]</scope>
    <source>
        <strain evidence="3 5">ATCC 43877</strain>
    </source>
</reference>
<evidence type="ECO:0000256" key="1">
    <source>
        <dbReference type="SAM" id="MobiDB-lite"/>
    </source>
</evidence>
<gene>
    <name evidence="3" type="ORF">Lmor_2432</name>
    <name evidence="4" type="ORF">NCTC12239_01987</name>
</gene>
<reference evidence="4 6" key="2">
    <citation type="submission" date="2018-06" db="EMBL/GenBank/DDBJ databases">
        <authorList>
            <consortium name="Pathogen Informatics"/>
            <person name="Doyle S."/>
        </authorList>
    </citation>
    <scope>NUCLEOTIDE SEQUENCE [LARGE SCALE GENOMIC DNA]</scope>
    <source>
        <strain evidence="4 6">NCTC12239</strain>
    </source>
</reference>
<keyword evidence="2" id="KW-1133">Transmembrane helix</keyword>
<dbReference type="EMBL" id="LNYN01000030">
    <property type="protein sequence ID" value="KTD32092.1"/>
    <property type="molecule type" value="Genomic_DNA"/>
</dbReference>
<feature type="transmembrane region" description="Helical" evidence="2">
    <location>
        <begin position="12"/>
        <end position="31"/>
    </location>
</feature>
<dbReference type="Proteomes" id="UP000054985">
    <property type="component" value="Unassembled WGS sequence"/>
</dbReference>
<protein>
    <submittedName>
        <fullName evidence="3">Dot/Icm T4SS effector</fullName>
    </submittedName>
    <submittedName>
        <fullName evidence="4">Dot/Icm secretion system substrate</fullName>
    </submittedName>
</protein>
<proteinExistence type="predicted"/>
<feature type="compositionally biased region" description="Low complexity" evidence="1">
    <location>
        <begin position="351"/>
        <end position="365"/>
    </location>
</feature>
<feature type="compositionally biased region" description="Low complexity" evidence="1">
    <location>
        <begin position="461"/>
        <end position="471"/>
    </location>
</feature>
<evidence type="ECO:0000313" key="3">
    <source>
        <dbReference type="EMBL" id="KTD32092.1"/>
    </source>
</evidence>
<evidence type="ECO:0000313" key="4">
    <source>
        <dbReference type="EMBL" id="STX63046.1"/>
    </source>
</evidence>
<feature type="region of interest" description="Disordered" evidence="1">
    <location>
        <begin position="348"/>
        <end position="391"/>
    </location>
</feature>
<keyword evidence="2" id="KW-0472">Membrane</keyword>
<dbReference type="Proteomes" id="UP000254040">
    <property type="component" value="Unassembled WGS sequence"/>
</dbReference>
<dbReference type="EMBL" id="UGOG01000001">
    <property type="protein sequence ID" value="STX63046.1"/>
    <property type="molecule type" value="Genomic_DNA"/>
</dbReference>
<organism evidence="4 6">
    <name type="scientific">Legionella moravica</name>
    <dbReference type="NCBI Taxonomy" id="39962"/>
    <lineage>
        <taxon>Bacteria</taxon>
        <taxon>Pseudomonadati</taxon>
        <taxon>Pseudomonadota</taxon>
        <taxon>Gammaproteobacteria</taxon>
        <taxon>Legionellales</taxon>
        <taxon>Legionellaceae</taxon>
        <taxon>Legionella</taxon>
    </lineage>
</organism>
<accession>A0A378JXA5</accession>
<dbReference type="AlphaFoldDB" id="A0A378JXA5"/>
<evidence type="ECO:0000313" key="6">
    <source>
        <dbReference type="Proteomes" id="UP000254040"/>
    </source>
</evidence>
<sequence length="479" mass="54355">MWLNVQQNHEYVFIHTFLYRFGVAILIYEIYSFDFDGCLANLFYLSSEDKNIILANKGLLDALKSSPNPKIILVGSNRQGLMDDYNNALPDKRGSCFPAVKLITRELNTHEAPATLDELLLSDVYNDLADGTSFKMALRCIDKNKKDYIPGKLKKAEHHPNWMHDESKLTVLYAQIHKIAKDHPLDDLQFNFIDDREDILDNLHNYFLKYPELIPHNVTLHLKKYTGPYDKDNNPIDPIMEDYAPLRGTRAEADADYKHTVKIMAAVTIEQMNAKDYFLTATLSRKSISSYEEAKRYHFNTSTIKVAAYYEPGMLPDKPPEYFTPKKSRLARFGSSFFSSRNLLADTYGTSSSSPRSASMTSSSSDPRPGFSYASSSTSNTPYNDAPDPAYVPQSCADFDLSLPPLQLYSSEEQSHEISDSESRLPHTEQQIQGAVKPSRMLSVHRLMPPREDLHREQIDSETATESSTDTLPSYTTGF</sequence>
<keyword evidence="2" id="KW-0812">Transmembrane</keyword>
<evidence type="ECO:0000313" key="5">
    <source>
        <dbReference type="Proteomes" id="UP000054985"/>
    </source>
</evidence>
<dbReference type="RefSeq" id="WP_028384130.1">
    <property type="nucleotide sequence ID" value="NZ_CAAAJG010000029.1"/>
</dbReference>
<feature type="compositionally biased region" description="Polar residues" evidence="1">
    <location>
        <begin position="373"/>
        <end position="383"/>
    </location>
</feature>
<feature type="compositionally biased region" description="Basic and acidic residues" evidence="1">
    <location>
        <begin position="449"/>
        <end position="459"/>
    </location>
</feature>
<evidence type="ECO:0000256" key="2">
    <source>
        <dbReference type="SAM" id="Phobius"/>
    </source>
</evidence>
<keyword evidence="5" id="KW-1185">Reference proteome</keyword>